<sequence length="79" mass="8629">MSQDGFPAPGLRHSNSAVVSDPKKKKKVSCPVSILAILTHPPPRGRRSFAGHSNTSRLNPILQNTFPETTDVSFAGYRR</sequence>
<proteinExistence type="predicted"/>
<name>A0A0L7QW23_9HYME</name>
<evidence type="ECO:0000313" key="3">
    <source>
        <dbReference type="Proteomes" id="UP000053825"/>
    </source>
</evidence>
<organism evidence="2 3">
    <name type="scientific">Habropoda laboriosa</name>
    <dbReference type="NCBI Taxonomy" id="597456"/>
    <lineage>
        <taxon>Eukaryota</taxon>
        <taxon>Metazoa</taxon>
        <taxon>Ecdysozoa</taxon>
        <taxon>Arthropoda</taxon>
        <taxon>Hexapoda</taxon>
        <taxon>Insecta</taxon>
        <taxon>Pterygota</taxon>
        <taxon>Neoptera</taxon>
        <taxon>Endopterygota</taxon>
        <taxon>Hymenoptera</taxon>
        <taxon>Apocrita</taxon>
        <taxon>Aculeata</taxon>
        <taxon>Apoidea</taxon>
        <taxon>Anthophila</taxon>
        <taxon>Apidae</taxon>
        <taxon>Habropoda</taxon>
    </lineage>
</organism>
<dbReference type="AlphaFoldDB" id="A0A0L7QW23"/>
<keyword evidence="3" id="KW-1185">Reference proteome</keyword>
<reference evidence="2 3" key="1">
    <citation type="submission" date="2015-07" db="EMBL/GenBank/DDBJ databases">
        <title>The genome of Habropoda laboriosa.</title>
        <authorList>
            <person name="Pan H."/>
            <person name="Kapheim K."/>
        </authorList>
    </citation>
    <scope>NUCLEOTIDE SEQUENCE [LARGE SCALE GENOMIC DNA]</scope>
    <source>
        <strain evidence="2">0110345459</strain>
    </source>
</reference>
<dbReference type="Proteomes" id="UP000053825">
    <property type="component" value="Unassembled WGS sequence"/>
</dbReference>
<evidence type="ECO:0000256" key="1">
    <source>
        <dbReference type="SAM" id="MobiDB-lite"/>
    </source>
</evidence>
<feature type="compositionally biased region" description="Polar residues" evidence="1">
    <location>
        <begin position="51"/>
        <end position="64"/>
    </location>
</feature>
<accession>A0A0L7QW23</accession>
<gene>
    <name evidence="2" type="ORF">WH47_05040</name>
</gene>
<protein>
    <submittedName>
        <fullName evidence="2">Uncharacterized protein</fullName>
    </submittedName>
</protein>
<dbReference type="EMBL" id="KQ414718">
    <property type="protein sequence ID" value="KOC62795.1"/>
    <property type="molecule type" value="Genomic_DNA"/>
</dbReference>
<feature type="region of interest" description="Disordered" evidence="1">
    <location>
        <begin position="39"/>
        <end position="64"/>
    </location>
</feature>
<feature type="region of interest" description="Disordered" evidence="1">
    <location>
        <begin position="1"/>
        <end position="25"/>
    </location>
</feature>
<evidence type="ECO:0000313" key="2">
    <source>
        <dbReference type="EMBL" id="KOC62795.1"/>
    </source>
</evidence>